<accession>A0ABX2Y099</accession>
<reference evidence="3 4" key="1">
    <citation type="submission" date="2016-06" db="EMBL/GenBank/DDBJ databases">
        <title>Genome sequence of Oerskovia enterophila DSM 43852.</title>
        <authorList>
            <person name="Poehlein A."/>
            <person name="Jag V."/>
            <person name="Bengelsdorf F.R."/>
            <person name="Daniel R."/>
            <person name="Duerre P."/>
        </authorList>
    </citation>
    <scope>NUCLEOTIDE SEQUENCE [LARGE SCALE GENOMIC DNA]</scope>
    <source>
        <strain evidence="3 4">DSM 43852</strain>
    </source>
</reference>
<comment type="caution">
    <text evidence="3">The sequence shown here is derived from an EMBL/GenBank/DDBJ whole genome shotgun (WGS) entry which is preliminary data.</text>
</comment>
<dbReference type="RefSeq" id="WP_068627067.1">
    <property type="nucleotide sequence ID" value="NZ_MAQA01000049.1"/>
</dbReference>
<feature type="transmembrane region" description="Helical" evidence="2">
    <location>
        <begin position="96"/>
        <end position="120"/>
    </location>
</feature>
<evidence type="ECO:0000256" key="2">
    <source>
        <dbReference type="SAM" id="Phobius"/>
    </source>
</evidence>
<feature type="transmembrane region" description="Helical" evidence="2">
    <location>
        <begin position="127"/>
        <end position="147"/>
    </location>
</feature>
<evidence type="ECO:0000313" key="3">
    <source>
        <dbReference type="EMBL" id="OCI29980.1"/>
    </source>
</evidence>
<proteinExistence type="predicted"/>
<organism evidence="3 4">
    <name type="scientific">Oerskovia enterophila</name>
    <dbReference type="NCBI Taxonomy" id="43678"/>
    <lineage>
        <taxon>Bacteria</taxon>
        <taxon>Bacillati</taxon>
        <taxon>Actinomycetota</taxon>
        <taxon>Actinomycetes</taxon>
        <taxon>Micrococcales</taxon>
        <taxon>Cellulomonadaceae</taxon>
        <taxon>Oerskovia</taxon>
    </lineage>
</organism>
<evidence type="ECO:0008006" key="5">
    <source>
        <dbReference type="Google" id="ProtNLM"/>
    </source>
</evidence>
<sequence length="211" mass="21567">MSQATAAPTRNPRSTPAPTDSSTDPGTTPSPVVTLAAARRALAVLRVAISLVFLWPVLDKTFGLGYATPTERAWLNGGSPTQGYLSSLSGPFADTFGALAGPVTDWLFVLGMGATGLALLLGVGTRVAAVSGTLLMALLWATTWPVAAGSTNPVVEDHVVTALVVIVVAPSGVRLGPFRRGVPAAWHRRLPSTASARALPPPARPRGGCGA</sequence>
<evidence type="ECO:0000256" key="1">
    <source>
        <dbReference type="SAM" id="MobiDB-lite"/>
    </source>
</evidence>
<keyword evidence="2" id="KW-1133">Transmembrane helix</keyword>
<feature type="region of interest" description="Disordered" evidence="1">
    <location>
        <begin position="1"/>
        <end position="30"/>
    </location>
</feature>
<keyword evidence="2" id="KW-0472">Membrane</keyword>
<dbReference type="EMBL" id="MAQA01000049">
    <property type="protein sequence ID" value="OCI29980.1"/>
    <property type="molecule type" value="Genomic_DNA"/>
</dbReference>
<keyword evidence="4" id="KW-1185">Reference proteome</keyword>
<dbReference type="Proteomes" id="UP000093412">
    <property type="component" value="Unassembled WGS sequence"/>
</dbReference>
<keyword evidence="2" id="KW-0812">Transmembrane</keyword>
<name>A0ABX2Y099_9CELL</name>
<gene>
    <name evidence="3" type="ORF">OERS_33090</name>
</gene>
<protein>
    <recommendedName>
        <fullName evidence="5">DoxX</fullName>
    </recommendedName>
</protein>
<evidence type="ECO:0000313" key="4">
    <source>
        <dbReference type="Proteomes" id="UP000093412"/>
    </source>
</evidence>
<feature type="transmembrane region" description="Helical" evidence="2">
    <location>
        <begin position="41"/>
        <end position="58"/>
    </location>
</feature>
<feature type="transmembrane region" description="Helical" evidence="2">
    <location>
        <begin position="159"/>
        <end position="178"/>
    </location>
</feature>
<feature type="compositionally biased region" description="Low complexity" evidence="1">
    <location>
        <begin position="12"/>
        <end position="30"/>
    </location>
</feature>